<dbReference type="AlphaFoldDB" id="B9XIE5"/>
<dbReference type="SUPFAM" id="SSF111384">
    <property type="entry name" value="OmpH-like"/>
    <property type="match status" value="1"/>
</dbReference>
<feature type="signal peptide" evidence="4">
    <location>
        <begin position="1"/>
        <end position="24"/>
    </location>
</feature>
<accession>B9XIE5</accession>
<dbReference type="InterPro" id="IPR005632">
    <property type="entry name" value="Chaperone_Skp"/>
</dbReference>
<feature type="compositionally biased region" description="Basic and acidic residues" evidence="3">
    <location>
        <begin position="199"/>
        <end position="209"/>
    </location>
</feature>
<evidence type="ECO:0000313" key="6">
    <source>
        <dbReference type="Proteomes" id="UP000003688"/>
    </source>
</evidence>
<dbReference type="RefSeq" id="WP_007415588.1">
    <property type="nucleotide sequence ID" value="NZ_ABOX02000017.1"/>
</dbReference>
<feature type="chain" id="PRO_5002893034" evidence="4">
    <location>
        <begin position="25"/>
        <end position="209"/>
    </location>
</feature>
<protein>
    <submittedName>
        <fullName evidence="5">Outer membrane chaperone Skp (OmpH)</fullName>
    </submittedName>
</protein>
<feature type="region of interest" description="Disordered" evidence="3">
    <location>
        <begin position="180"/>
        <end position="209"/>
    </location>
</feature>
<dbReference type="Gene3D" id="3.30.910.20">
    <property type="entry name" value="Skp domain"/>
    <property type="match status" value="1"/>
</dbReference>
<keyword evidence="2 4" id="KW-0732">Signal</keyword>
<dbReference type="GO" id="GO:0051082">
    <property type="term" value="F:unfolded protein binding"/>
    <property type="evidence" value="ECO:0007669"/>
    <property type="project" value="InterPro"/>
</dbReference>
<evidence type="ECO:0000256" key="1">
    <source>
        <dbReference type="ARBA" id="ARBA00009091"/>
    </source>
</evidence>
<comment type="caution">
    <text evidence="5">The sequence shown here is derived from an EMBL/GenBank/DDBJ whole genome shotgun (WGS) entry which is preliminary data.</text>
</comment>
<name>B9XIE5_PEDPL</name>
<evidence type="ECO:0000313" key="5">
    <source>
        <dbReference type="EMBL" id="EEF60406.1"/>
    </source>
</evidence>
<evidence type="ECO:0000256" key="2">
    <source>
        <dbReference type="ARBA" id="ARBA00022729"/>
    </source>
</evidence>
<gene>
    <name evidence="5" type="ORF">Cflav_PD3376</name>
</gene>
<evidence type="ECO:0000256" key="4">
    <source>
        <dbReference type="SAM" id="SignalP"/>
    </source>
</evidence>
<sequence precursor="true">MKTILKRILPVLLLTSLLSIPAMAESRIATIDLRKVFDNYWKRQQAEAALKDRAAEFDKEYKSMVDDYNKVKEDYNKIIASSNDQSVTQEERDKRKSSAEAKLLEIKSSENTIRAFENNARDQLDTQRKRMRDTILQEIRNAISAKAKAGGFSLVVDSAAESINNTPVVLYDNHDNDLTDGILSQLNVGAPPTATKETPAADDKKENKK</sequence>
<dbReference type="PANTHER" id="PTHR35089:SF1">
    <property type="entry name" value="CHAPERONE PROTEIN SKP"/>
    <property type="match status" value="1"/>
</dbReference>
<dbReference type="GO" id="GO:0005829">
    <property type="term" value="C:cytosol"/>
    <property type="evidence" value="ECO:0007669"/>
    <property type="project" value="TreeGrafter"/>
</dbReference>
<dbReference type="PANTHER" id="PTHR35089">
    <property type="entry name" value="CHAPERONE PROTEIN SKP"/>
    <property type="match status" value="1"/>
</dbReference>
<dbReference type="Pfam" id="PF03938">
    <property type="entry name" value="OmpH"/>
    <property type="match status" value="1"/>
</dbReference>
<organism evidence="5 6">
    <name type="scientific">Pedosphaera parvula (strain Ellin514)</name>
    <dbReference type="NCBI Taxonomy" id="320771"/>
    <lineage>
        <taxon>Bacteria</taxon>
        <taxon>Pseudomonadati</taxon>
        <taxon>Verrucomicrobiota</taxon>
        <taxon>Pedosphaerae</taxon>
        <taxon>Pedosphaerales</taxon>
        <taxon>Pedosphaeraceae</taxon>
        <taxon>Pedosphaera</taxon>
    </lineage>
</organism>
<dbReference type="GO" id="GO:0050821">
    <property type="term" value="P:protein stabilization"/>
    <property type="evidence" value="ECO:0007669"/>
    <property type="project" value="TreeGrafter"/>
</dbReference>
<dbReference type="InterPro" id="IPR024930">
    <property type="entry name" value="Skp_dom_sf"/>
</dbReference>
<comment type="similarity">
    <text evidence="1">Belongs to the Skp family.</text>
</comment>
<evidence type="ECO:0000256" key="3">
    <source>
        <dbReference type="SAM" id="MobiDB-lite"/>
    </source>
</evidence>
<dbReference type="STRING" id="320771.Cflav_PD3376"/>
<reference evidence="5 6" key="1">
    <citation type="journal article" date="2011" name="J. Bacteriol.">
        <title>Genome sequence of 'Pedosphaera parvula' Ellin514, an aerobic Verrucomicrobial isolate from pasture soil.</title>
        <authorList>
            <person name="Kant R."/>
            <person name="van Passel M.W."/>
            <person name="Sangwan P."/>
            <person name="Palva A."/>
            <person name="Lucas S."/>
            <person name="Copeland A."/>
            <person name="Lapidus A."/>
            <person name="Glavina Del Rio T."/>
            <person name="Dalin E."/>
            <person name="Tice H."/>
            <person name="Bruce D."/>
            <person name="Goodwin L."/>
            <person name="Pitluck S."/>
            <person name="Chertkov O."/>
            <person name="Larimer F.W."/>
            <person name="Land M.L."/>
            <person name="Hauser L."/>
            <person name="Brettin T.S."/>
            <person name="Detter J.C."/>
            <person name="Han S."/>
            <person name="de Vos W.M."/>
            <person name="Janssen P.H."/>
            <person name="Smidt H."/>
        </authorList>
    </citation>
    <scope>NUCLEOTIDE SEQUENCE [LARGE SCALE GENOMIC DNA]</scope>
    <source>
        <strain evidence="5 6">Ellin514</strain>
    </source>
</reference>
<dbReference type="OrthoDB" id="195613at2"/>
<keyword evidence="6" id="KW-1185">Reference proteome</keyword>
<dbReference type="Proteomes" id="UP000003688">
    <property type="component" value="Unassembled WGS sequence"/>
</dbReference>
<dbReference type="EMBL" id="ABOX02000017">
    <property type="protein sequence ID" value="EEF60406.1"/>
    <property type="molecule type" value="Genomic_DNA"/>
</dbReference>
<dbReference type="SMART" id="SM00935">
    <property type="entry name" value="OmpH"/>
    <property type="match status" value="1"/>
</dbReference>
<proteinExistence type="inferred from homology"/>